<protein>
    <submittedName>
        <fullName evidence="3">Phage replisome organizer</fullName>
    </submittedName>
</protein>
<feature type="domain" description="Phage replisome organiser N-terminal" evidence="2">
    <location>
        <begin position="6"/>
        <end position="126"/>
    </location>
</feature>
<organism evidence="3 4">
    <name type="scientific">Clostridium beijerinckii</name>
    <name type="common">Clostridium MP</name>
    <dbReference type="NCBI Taxonomy" id="1520"/>
    <lineage>
        <taxon>Bacteria</taxon>
        <taxon>Bacillati</taxon>
        <taxon>Bacillota</taxon>
        <taxon>Clostridia</taxon>
        <taxon>Eubacteriales</taxon>
        <taxon>Clostridiaceae</taxon>
        <taxon>Clostridium</taxon>
    </lineage>
</organism>
<feature type="compositionally biased region" description="Basic and acidic residues" evidence="1">
    <location>
        <begin position="252"/>
        <end position="277"/>
    </location>
</feature>
<dbReference type="InterPro" id="IPR034829">
    <property type="entry name" value="DnaD-like_sf"/>
</dbReference>
<dbReference type="NCBIfam" id="TIGR01714">
    <property type="entry name" value="phage_rep_org_N"/>
    <property type="match status" value="1"/>
</dbReference>
<feature type="compositionally biased region" description="Low complexity" evidence="1">
    <location>
        <begin position="206"/>
        <end position="222"/>
    </location>
</feature>
<dbReference type="InterPro" id="IPR010056">
    <property type="entry name" value="Phage_rep_org__N"/>
</dbReference>
<feature type="compositionally biased region" description="Basic and acidic residues" evidence="1">
    <location>
        <begin position="405"/>
        <end position="426"/>
    </location>
</feature>
<dbReference type="InterPro" id="IPR053162">
    <property type="entry name" value="DnaD"/>
</dbReference>
<dbReference type="RefSeq" id="WP_078116542.1">
    <property type="nucleotide sequence ID" value="NZ_MWMH01000006.1"/>
</dbReference>
<sequence length="436" mass="49854">MADIKWIKLATCMPDDEKMKLIDAMPERDTIHYVWIRILLLGGKINADGEIFLSEGKPLTANMLAILFSRPIDAIKLALKVLSRFGMIEIAPDKLIKIVNWDKYQNIEGMERVREQNRKRAENHREKKKLEKKVSKNNEEENYKDEVLEEDVALEENEDLKANDYFEKNKDLDENESLENLETSKEASVNTVIDDRTNTVTREAAGNISAESSNNNENHNSNTVDTADNNCNVTKNTSNVTQNESNVTVTEQNKKEIENKKKNKKEKKEIDKDKNIESNKNNACDLNNKTSACDEAIGQSNLFEQHNNATSELGEEDINLKALELMHYHEKITGKVGGCDYVALRSAIDIHGEKWVKMAMDVGFERNCHDIKYAIGVLKNWRRDGYPEDNVEVKKNGFRSTGKSNSEDKNEFAGFKPKEPRKLTDAERKRIEANLI</sequence>
<gene>
    <name evidence="3" type="ORF">CBEIBR21_18030</name>
</gene>
<evidence type="ECO:0000313" key="4">
    <source>
        <dbReference type="Proteomes" id="UP000190959"/>
    </source>
</evidence>
<dbReference type="AlphaFoldDB" id="A0A1S9N3P6"/>
<dbReference type="Proteomes" id="UP000190959">
    <property type="component" value="Unassembled WGS sequence"/>
</dbReference>
<feature type="region of interest" description="Disordered" evidence="1">
    <location>
        <begin position="395"/>
        <end position="426"/>
    </location>
</feature>
<accession>A0A1S9N3P6</accession>
<feature type="compositionally biased region" description="Polar residues" evidence="1">
    <location>
        <begin position="223"/>
        <end position="251"/>
    </location>
</feature>
<name>A0A1S9N3P6_CLOBE</name>
<evidence type="ECO:0000313" key="3">
    <source>
        <dbReference type="EMBL" id="OOP72148.1"/>
    </source>
</evidence>
<dbReference type="PANTHER" id="PTHR37293:SF7">
    <property type="entry name" value="HYPOTHETICAL PHAGE PROTEIN"/>
    <property type="match status" value="1"/>
</dbReference>
<comment type="caution">
    <text evidence="3">The sequence shown here is derived from an EMBL/GenBank/DDBJ whole genome shotgun (WGS) entry which is preliminary data.</text>
</comment>
<dbReference type="EMBL" id="MWMH01000006">
    <property type="protein sequence ID" value="OOP72148.1"/>
    <property type="molecule type" value="Genomic_DNA"/>
</dbReference>
<evidence type="ECO:0000259" key="2">
    <source>
        <dbReference type="Pfam" id="PF09681"/>
    </source>
</evidence>
<reference evidence="3 4" key="1">
    <citation type="submission" date="2017-02" db="EMBL/GenBank/DDBJ databases">
        <title>Genome sequence of Clostridium beijerinckii Br21.</title>
        <authorList>
            <person name="Fonseca B.C."/>
            <person name="Guazzaroni M.E."/>
            <person name="Riano-Pachon D.M."/>
            <person name="Reginatto V."/>
        </authorList>
    </citation>
    <scope>NUCLEOTIDE SEQUENCE [LARGE SCALE GENOMIC DNA]</scope>
    <source>
        <strain evidence="3 4">Br21</strain>
    </source>
</reference>
<dbReference type="PANTHER" id="PTHR37293">
    <property type="entry name" value="PHAGE REPLICATION PROTEIN-RELATED"/>
    <property type="match status" value="1"/>
</dbReference>
<feature type="region of interest" description="Disordered" evidence="1">
    <location>
        <begin position="206"/>
        <end position="282"/>
    </location>
</feature>
<evidence type="ECO:0000256" key="1">
    <source>
        <dbReference type="SAM" id="MobiDB-lite"/>
    </source>
</evidence>
<proteinExistence type="predicted"/>
<dbReference type="SUPFAM" id="SSF158499">
    <property type="entry name" value="DnaD domain-like"/>
    <property type="match status" value="1"/>
</dbReference>
<feature type="region of interest" description="Disordered" evidence="1">
    <location>
        <begin position="115"/>
        <end position="144"/>
    </location>
</feature>
<dbReference type="Pfam" id="PF09681">
    <property type="entry name" value="Phage_rep_org_N"/>
    <property type="match status" value="1"/>
</dbReference>